<evidence type="ECO:0000313" key="1">
    <source>
        <dbReference type="EMBL" id="BAF36129.1"/>
    </source>
</evidence>
<keyword evidence="2" id="KW-1185">Reference proteome</keyword>
<reference evidence="2" key="1">
    <citation type="journal article" date="2008" name="J. Bacteriol.">
        <title>Ma-LMM01 infecting toxic Microcystis aeruginosa illuminates diverse cyanophage genome strategies.</title>
        <authorList>
            <person name="Yoshida T."/>
            <person name="Nagasaki K."/>
            <person name="Takashima Y."/>
            <person name="Shirai Y."/>
            <person name="Tomaru Y."/>
            <person name="Takao Y."/>
            <person name="Sakamoto S."/>
            <person name="Hiroishi S."/>
            <person name="Ogata H."/>
        </authorList>
    </citation>
    <scope>NUCLEOTIDE SEQUENCE</scope>
</reference>
<dbReference type="GeneID" id="4484332"/>
<evidence type="ECO:0000313" key="2">
    <source>
        <dbReference type="Proteomes" id="UP000001249"/>
    </source>
</evidence>
<dbReference type="Proteomes" id="UP000001249">
    <property type="component" value="Segment"/>
</dbReference>
<dbReference type="KEGG" id="vg:4484332"/>
<organism evidence="1 2">
    <name type="scientific">Microcystis phage LMM01</name>
    <dbReference type="NCBI Taxonomy" id="2856824"/>
    <lineage>
        <taxon>Viruses</taxon>
        <taxon>Duplodnaviria</taxon>
        <taxon>Heunggongvirae</taxon>
        <taxon>Uroviricota</taxon>
        <taxon>Caudoviricetes</taxon>
        <taxon>Fukuivirus</taxon>
        <taxon>Fukuivirus LMM01</taxon>
    </lineage>
</organism>
<name>A0A7F2_9CAUD</name>
<dbReference type="RefSeq" id="YP_851052.1">
    <property type="nucleotide sequence ID" value="NC_008562.1"/>
</dbReference>
<dbReference type="EMBL" id="AB231700">
    <property type="protein sequence ID" value="BAF36129.1"/>
    <property type="molecule type" value="Genomic_DNA"/>
</dbReference>
<proteinExistence type="predicted"/>
<sequence length="41" mass="4786">MPPPHKDMILSEVVEYLDKTKDEKEKTAIYWSGTCLDDEDD</sequence>
<protein>
    <submittedName>
        <fullName evidence="1">Uncharacterized protein</fullName>
    </submittedName>
</protein>
<accession>A0A7F2</accession>